<dbReference type="SUPFAM" id="SSF52540">
    <property type="entry name" value="P-loop containing nucleoside triphosphate hydrolases"/>
    <property type="match status" value="1"/>
</dbReference>
<proteinExistence type="predicted"/>
<evidence type="ECO:0008006" key="3">
    <source>
        <dbReference type="Google" id="ProtNLM"/>
    </source>
</evidence>
<keyword evidence="2" id="KW-1185">Reference proteome</keyword>
<sequence>MESPSEPATTVFVCTHHRCGTVLMRNVFRRYAALAPAAFFKGDPGEAPADADIVHDAHSRSPVAAAGAGIHLYRDPFDLLLSHIRYHETTTSPSEPPNMLRMKDGRTYGEHLRALPTLSDKAMLEIDTVFGRTLRSMLAWDYDNPNFRNYPLDLFLDAATAERVAGEIADTFPLFAGQRDTLRGAMLHFIVNATHIRDSHGTRGAGEGRAIELFSPAVIERMYREFPAIRAVEARLAASPVPGGRDLPSAP</sequence>
<reference evidence="1 2" key="1">
    <citation type="submission" date="2018-05" db="EMBL/GenBank/DDBJ databases">
        <title>Acuticoccus sediminis sp. nov., isolated from deep-sea sediment of Indian Ocean.</title>
        <authorList>
            <person name="Liu X."/>
            <person name="Lai Q."/>
            <person name="Du Y."/>
            <person name="Sun F."/>
            <person name="Zhang X."/>
            <person name="Wang S."/>
            <person name="Shao Z."/>
        </authorList>
    </citation>
    <scope>NUCLEOTIDE SEQUENCE [LARGE SCALE GENOMIC DNA]</scope>
    <source>
        <strain evidence="1 2">PTG4-2</strain>
    </source>
</reference>
<evidence type="ECO:0000313" key="2">
    <source>
        <dbReference type="Proteomes" id="UP000249590"/>
    </source>
</evidence>
<dbReference type="Proteomes" id="UP000249590">
    <property type="component" value="Unassembled WGS sequence"/>
</dbReference>
<dbReference type="AlphaFoldDB" id="A0A8B2NK97"/>
<dbReference type="InterPro" id="IPR027417">
    <property type="entry name" value="P-loop_NTPase"/>
</dbReference>
<dbReference type="RefSeq" id="WP_111352421.1">
    <property type="nucleotide sequence ID" value="NZ_JAIWKD010000017.1"/>
</dbReference>
<protein>
    <recommendedName>
        <fullName evidence="3">Sulfotransferase family protein</fullName>
    </recommendedName>
</protein>
<dbReference type="EMBL" id="QHHQ01000012">
    <property type="protein sequence ID" value="RAH96552.1"/>
    <property type="molecule type" value="Genomic_DNA"/>
</dbReference>
<dbReference type="OrthoDB" id="4964299at2"/>
<evidence type="ECO:0000313" key="1">
    <source>
        <dbReference type="EMBL" id="RAH96552.1"/>
    </source>
</evidence>
<organism evidence="1 2">
    <name type="scientific">Acuticoccus sediminis</name>
    <dbReference type="NCBI Taxonomy" id="2184697"/>
    <lineage>
        <taxon>Bacteria</taxon>
        <taxon>Pseudomonadati</taxon>
        <taxon>Pseudomonadota</taxon>
        <taxon>Alphaproteobacteria</taxon>
        <taxon>Hyphomicrobiales</taxon>
        <taxon>Amorphaceae</taxon>
        <taxon>Acuticoccus</taxon>
    </lineage>
</organism>
<accession>A0A8B2NK97</accession>
<name>A0A8B2NK97_9HYPH</name>
<gene>
    <name evidence="1" type="ORF">DLJ53_32090</name>
</gene>
<comment type="caution">
    <text evidence="1">The sequence shown here is derived from an EMBL/GenBank/DDBJ whole genome shotgun (WGS) entry which is preliminary data.</text>
</comment>